<protein>
    <recommendedName>
        <fullName evidence="15">Galactokinase</fullName>
    </recommendedName>
</protein>
<feature type="domain" description="GHMP kinase C-terminal" evidence="12">
    <location>
        <begin position="288"/>
        <end position="367"/>
    </location>
</feature>
<comment type="subcellular location">
    <subcellularLocation>
        <location evidence="1">Plastid</location>
    </subcellularLocation>
</comment>
<dbReference type="InterPro" id="IPR019539">
    <property type="entry name" value="GalKase_N"/>
</dbReference>
<keyword evidence="10" id="KW-0472">Membrane</keyword>
<dbReference type="PIRSF" id="PIRSF000530">
    <property type="entry name" value="Galactokinase"/>
    <property type="match status" value="1"/>
</dbReference>
<dbReference type="GO" id="GO:0005829">
    <property type="term" value="C:cytosol"/>
    <property type="evidence" value="ECO:0007669"/>
    <property type="project" value="TreeGrafter"/>
</dbReference>
<evidence type="ECO:0000256" key="8">
    <source>
        <dbReference type="ARBA" id="ARBA00022842"/>
    </source>
</evidence>
<dbReference type="PROSITE" id="PS00627">
    <property type="entry name" value="GHMP_KINASES_ATP"/>
    <property type="match status" value="1"/>
</dbReference>
<accession>A0A7S3GMT9</accession>
<dbReference type="AlphaFoldDB" id="A0A7S3GMT9"/>
<comment type="similarity">
    <text evidence="2">Belongs to the GHMP kinase family. GalK subfamily.</text>
</comment>
<evidence type="ECO:0000256" key="7">
    <source>
        <dbReference type="ARBA" id="ARBA00022840"/>
    </source>
</evidence>
<evidence type="ECO:0000259" key="11">
    <source>
        <dbReference type="Pfam" id="PF00288"/>
    </source>
</evidence>
<keyword evidence="8" id="KW-0460">Magnesium</keyword>
<dbReference type="Gene3D" id="3.30.70.890">
    <property type="entry name" value="GHMP kinase, C-terminal domain"/>
    <property type="match status" value="1"/>
</dbReference>
<dbReference type="Pfam" id="PF10509">
    <property type="entry name" value="GalKase_gal_bdg"/>
    <property type="match status" value="1"/>
</dbReference>
<dbReference type="InterPro" id="IPR014721">
    <property type="entry name" value="Ribsml_uS5_D2-typ_fold_subgr"/>
</dbReference>
<dbReference type="InterPro" id="IPR006206">
    <property type="entry name" value="Mevalonate/galactokinase"/>
</dbReference>
<dbReference type="GO" id="GO:0006012">
    <property type="term" value="P:galactose metabolic process"/>
    <property type="evidence" value="ECO:0007669"/>
    <property type="project" value="InterPro"/>
</dbReference>
<dbReference type="FunFam" id="3.30.230.10:FF:000040">
    <property type="entry name" value="Galactokinase 1"/>
    <property type="match status" value="1"/>
</dbReference>
<dbReference type="InterPro" id="IPR000705">
    <property type="entry name" value="Galactokinase"/>
</dbReference>
<reference evidence="14" key="1">
    <citation type="submission" date="2021-01" db="EMBL/GenBank/DDBJ databases">
        <authorList>
            <person name="Corre E."/>
            <person name="Pelletier E."/>
            <person name="Niang G."/>
            <person name="Scheremetjew M."/>
            <person name="Finn R."/>
            <person name="Kale V."/>
            <person name="Holt S."/>
            <person name="Cochrane G."/>
            <person name="Meng A."/>
            <person name="Brown T."/>
            <person name="Cohen L."/>
        </authorList>
    </citation>
    <scope>NUCLEOTIDE SEQUENCE</scope>
    <source>
        <strain evidence="14">CCAP 955/1</strain>
    </source>
</reference>
<evidence type="ECO:0000256" key="6">
    <source>
        <dbReference type="ARBA" id="ARBA00022777"/>
    </source>
</evidence>
<dbReference type="SUPFAM" id="SSF54211">
    <property type="entry name" value="Ribosomal protein S5 domain 2-like"/>
    <property type="match status" value="1"/>
</dbReference>
<keyword evidence="7" id="KW-0067">ATP-binding</keyword>
<dbReference type="PRINTS" id="PR00473">
    <property type="entry name" value="GALCTOKINASE"/>
</dbReference>
<dbReference type="FunFam" id="3.30.70.890:FF:000001">
    <property type="entry name" value="Galactokinase"/>
    <property type="match status" value="1"/>
</dbReference>
<evidence type="ECO:0008006" key="15">
    <source>
        <dbReference type="Google" id="ProtNLM"/>
    </source>
</evidence>
<dbReference type="InterPro" id="IPR013750">
    <property type="entry name" value="GHMP_kinase_C_dom"/>
</dbReference>
<feature type="transmembrane region" description="Helical" evidence="10">
    <location>
        <begin position="454"/>
        <end position="473"/>
    </location>
</feature>
<evidence type="ECO:0000259" key="13">
    <source>
        <dbReference type="Pfam" id="PF10509"/>
    </source>
</evidence>
<dbReference type="Pfam" id="PF00288">
    <property type="entry name" value="GHMP_kinases_N"/>
    <property type="match status" value="1"/>
</dbReference>
<keyword evidence="3" id="KW-0808">Transferase</keyword>
<evidence type="ECO:0000256" key="10">
    <source>
        <dbReference type="SAM" id="Phobius"/>
    </source>
</evidence>
<dbReference type="Pfam" id="PF08544">
    <property type="entry name" value="GHMP_kinases_C"/>
    <property type="match status" value="1"/>
</dbReference>
<dbReference type="PRINTS" id="PR00959">
    <property type="entry name" value="MEVGALKINASE"/>
</dbReference>
<feature type="domain" description="Galactokinase N-terminal" evidence="13">
    <location>
        <begin position="11"/>
        <end position="57"/>
    </location>
</feature>
<evidence type="ECO:0000259" key="12">
    <source>
        <dbReference type="Pfam" id="PF08544"/>
    </source>
</evidence>
<dbReference type="InterPro" id="IPR006203">
    <property type="entry name" value="GHMP_knse_ATP-bd_CS"/>
</dbReference>
<dbReference type="EMBL" id="HBIC01000428">
    <property type="protein sequence ID" value="CAE0271406.1"/>
    <property type="molecule type" value="Transcribed_RNA"/>
</dbReference>
<proteinExistence type="inferred from homology"/>
<dbReference type="PANTHER" id="PTHR10457">
    <property type="entry name" value="MEVALONATE KINASE/GALACTOKINASE"/>
    <property type="match status" value="1"/>
</dbReference>
<keyword evidence="10" id="KW-0812">Transmembrane</keyword>
<keyword evidence="5" id="KW-0547">Nucleotide-binding</keyword>
<name>A0A7S3GMT9_9STRA</name>
<dbReference type="GO" id="GO:0005524">
    <property type="term" value="F:ATP binding"/>
    <property type="evidence" value="ECO:0007669"/>
    <property type="project" value="UniProtKB-KW"/>
</dbReference>
<dbReference type="PANTHER" id="PTHR10457:SF7">
    <property type="entry name" value="GALACTOKINASE-RELATED"/>
    <property type="match status" value="1"/>
</dbReference>
<dbReference type="Gene3D" id="3.30.230.10">
    <property type="match status" value="1"/>
</dbReference>
<keyword evidence="9" id="KW-0119">Carbohydrate metabolism</keyword>
<dbReference type="PROSITE" id="PS00106">
    <property type="entry name" value="GALACTOKINASE"/>
    <property type="match status" value="1"/>
</dbReference>
<evidence type="ECO:0000256" key="4">
    <source>
        <dbReference type="ARBA" id="ARBA00022723"/>
    </source>
</evidence>
<feature type="domain" description="GHMP kinase N-terminal" evidence="11">
    <location>
        <begin position="94"/>
        <end position="183"/>
    </location>
</feature>
<dbReference type="InterPro" id="IPR020568">
    <property type="entry name" value="Ribosomal_Su5_D2-typ_SF"/>
</dbReference>
<evidence type="ECO:0000256" key="1">
    <source>
        <dbReference type="ARBA" id="ARBA00004474"/>
    </source>
</evidence>
<evidence type="ECO:0000313" key="14">
    <source>
        <dbReference type="EMBL" id="CAE0271406.1"/>
    </source>
</evidence>
<dbReference type="InterPro" id="IPR036554">
    <property type="entry name" value="GHMP_kinase_C_sf"/>
</dbReference>
<dbReference type="GO" id="GO:0004335">
    <property type="term" value="F:galactokinase activity"/>
    <property type="evidence" value="ECO:0007669"/>
    <property type="project" value="InterPro"/>
</dbReference>
<gene>
    <name evidence="14" type="ORF">SELO1098_LOCUS231</name>
</gene>
<keyword evidence="4" id="KW-0479">Metal-binding</keyword>
<evidence type="ECO:0000256" key="9">
    <source>
        <dbReference type="ARBA" id="ARBA00023277"/>
    </source>
</evidence>
<dbReference type="NCBIfam" id="TIGR00131">
    <property type="entry name" value="gal_kin"/>
    <property type="match status" value="1"/>
</dbReference>
<keyword evidence="6" id="KW-0418">Kinase</keyword>
<evidence type="ECO:0000256" key="3">
    <source>
        <dbReference type="ARBA" id="ARBA00022679"/>
    </source>
</evidence>
<keyword evidence="10" id="KW-1133">Transmembrane helix</keyword>
<dbReference type="InterPro" id="IPR019741">
    <property type="entry name" value="Galactokinase_CS"/>
</dbReference>
<sequence>MELVNNAIDVFRKQFGSDPTVAAFAPGRVNLIGEHTDYNDGFVLPFALPHKTVIVGSLARNTTETTIVSCAKGLAVTSFEINGELKKGDPEWSNYIKGAIFQYLGELPPGIAFNAAIVGDVPIGSGLSSSASLEVAVSTFLEGLCSITTVSGVQKALRCQKAEHTFAGMPCGIMDQYISAMGQEGNLLLIDCRTTEYTLVPYGAGPEVPIILVTNSNVKHQLTGSEYPDRVRQCKEAVALLQKKFPQVKALRDATMEMLEATRTQMSDLVYRRARHCIGEDQRTLGAVQALKNKDYATVGRLMTESHRSLQDDYEVSCSELDKLVDIALSVPGVFGSRMTGGGFGGCTVTLVHPSAVKTLEVALHTHYWKQAHLRCDCYETLPDAGARRIDLAPYLADRPFDRTGTVAAVHAAPAGADVGAGVADGTEAGAAAELIASGTELVVGSSLWEDYKWPAIAAAVAVTAIAAFVVLGKRH</sequence>
<dbReference type="GO" id="GO:0009536">
    <property type="term" value="C:plastid"/>
    <property type="evidence" value="ECO:0007669"/>
    <property type="project" value="UniProtKB-SubCell"/>
</dbReference>
<dbReference type="InterPro" id="IPR006204">
    <property type="entry name" value="GHMP_kinase_N_dom"/>
</dbReference>
<dbReference type="SUPFAM" id="SSF55060">
    <property type="entry name" value="GHMP Kinase, C-terminal domain"/>
    <property type="match status" value="1"/>
</dbReference>
<evidence type="ECO:0000256" key="5">
    <source>
        <dbReference type="ARBA" id="ARBA00022741"/>
    </source>
</evidence>
<dbReference type="GO" id="GO:0046872">
    <property type="term" value="F:metal ion binding"/>
    <property type="evidence" value="ECO:0007669"/>
    <property type="project" value="UniProtKB-KW"/>
</dbReference>
<evidence type="ECO:0000256" key="2">
    <source>
        <dbReference type="ARBA" id="ARBA00006566"/>
    </source>
</evidence>
<organism evidence="14">
    <name type="scientific">Spumella elongata</name>
    <dbReference type="NCBI Taxonomy" id="89044"/>
    <lineage>
        <taxon>Eukaryota</taxon>
        <taxon>Sar</taxon>
        <taxon>Stramenopiles</taxon>
        <taxon>Ochrophyta</taxon>
        <taxon>Chrysophyceae</taxon>
        <taxon>Chromulinales</taxon>
        <taxon>Chromulinaceae</taxon>
        <taxon>Spumella</taxon>
    </lineage>
</organism>